<evidence type="ECO:0000313" key="3">
    <source>
        <dbReference type="EMBL" id="SGZ27536.1"/>
    </source>
</evidence>
<dbReference type="AlphaFoldDB" id="A0A2X0MQB1"/>
<reference evidence="3 4" key="1">
    <citation type="submission" date="2016-11" db="EMBL/GenBank/DDBJ databases">
        <authorList>
            <person name="Jaros S."/>
            <person name="Januszkiewicz K."/>
            <person name="Wedrychowicz H."/>
        </authorList>
    </citation>
    <scope>NUCLEOTIDE SEQUENCE [LARGE SCALE GENOMIC DNA]</scope>
</reference>
<evidence type="ECO:0000256" key="1">
    <source>
        <dbReference type="SAM" id="MobiDB-lite"/>
    </source>
</evidence>
<accession>A0A2X0MQB1</accession>
<feature type="chain" id="PRO_5016002910" evidence="2">
    <location>
        <begin position="21"/>
        <end position="66"/>
    </location>
</feature>
<name>A0A2X0MQB1_9BASI</name>
<keyword evidence="4" id="KW-1185">Reference proteome</keyword>
<feature type="signal peptide" evidence="2">
    <location>
        <begin position="1"/>
        <end position="20"/>
    </location>
</feature>
<evidence type="ECO:0000256" key="2">
    <source>
        <dbReference type="SAM" id="SignalP"/>
    </source>
</evidence>
<keyword evidence="2" id="KW-0732">Signal</keyword>
<evidence type="ECO:0000313" key="4">
    <source>
        <dbReference type="Proteomes" id="UP000249464"/>
    </source>
</evidence>
<proteinExistence type="predicted"/>
<feature type="region of interest" description="Disordered" evidence="1">
    <location>
        <begin position="39"/>
        <end position="66"/>
    </location>
</feature>
<gene>
    <name evidence="3" type="primary">BQ5605_C026g10116</name>
    <name evidence="3" type="ORF">BQ5605_C026G10116</name>
</gene>
<dbReference type="Proteomes" id="UP000249464">
    <property type="component" value="Unassembled WGS sequence"/>
</dbReference>
<sequence>MKYSLFFIAFVVMAAVNVSALPADATNLTSLTKVNDLYAPEKPAPGGPRAEAPTATPGLSPGRVHK</sequence>
<protein>
    <submittedName>
        <fullName evidence="3">BQ5605_C026g10116 protein</fullName>
    </submittedName>
</protein>
<dbReference type="EMBL" id="FQNC01000088">
    <property type="protein sequence ID" value="SGZ27536.1"/>
    <property type="molecule type" value="Genomic_DNA"/>
</dbReference>
<organism evidence="3 4">
    <name type="scientific">Microbotryum silenes-dioicae</name>
    <dbReference type="NCBI Taxonomy" id="796604"/>
    <lineage>
        <taxon>Eukaryota</taxon>
        <taxon>Fungi</taxon>
        <taxon>Dikarya</taxon>
        <taxon>Basidiomycota</taxon>
        <taxon>Pucciniomycotina</taxon>
        <taxon>Microbotryomycetes</taxon>
        <taxon>Microbotryales</taxon>
        <taxon>Microbotryaceae</taxon>
        <taxon>Microbotryum</taxon>
    </lineage>
</organism>